<dbReference type="Gene3D" id="3.60.15.10">
    <property type="entry name" value="Ribonuclease Z/Hydroxyacylglutathione hydrolase-like"/>
    <property type="match status" value="1"/>
</dbReference>
<keyword evidence="2" id="KW-1185">Reference proteome</keyword>
<name>A0ABY7MKJ4_9BRAD</name>
<evidence type="ECO:0000313" key="2">
    <source>
        <dbReference type="Proteomes" id="UP001179614"/>
    </source>
</evidence>
<dbReference type="EMBL" id="CP089391">
    <property type="protein sequence ID" value="WBL77892.1"/>
    <property type="molecule type" value="Genomic_DNA"/>
</dbReference>
<sequence length="194" mass="21727">MQYKFRVLPAKGHTHGMVSLITEVDGKKVAFTGDVMTRGGKLYQLHAMEYAYGDLLGVEFTMQSILSLKKESVEAAYPSHGVPITEVKADIEKLESRLEKLASIGGLFTSSRGMPFKDIQTIRESRLEQISEHLLWAGPYTCSNFYIVLSGSSQAMLIGYGLASAGRLHWTVDRDGLQPLRFIEHHLDQLRDDH</sequence>
<dbReference type="InterPro" id="IPR036866">
    <property type="entry name" value="RibonucZ/Hydroxyglut_hydro"/>
</dbReference>
<evidence type="ECO:0008006" key="3">
    <source>
        <dbReference type="Google" id="ProtNLM"/>
    </source>
</evidence>
<gene>
    <name evidence="1" type="ORF">I3J27_33750</name>
</gene>
<evidence type="ECO:0000313" key="1">
    <source>
        <dbReference type="EMBL" id="WBL77892.1"/>
    </source>
</evidence>
<dbReference type="RefSeq" id="WP_270163183.1">
    <property type="nucleotide sequence ID" value="NZ_CP089391.1"/>
</dbReference>
<proteinExistence type="predicted"/>
<reference evidence="1" key="1">
    <citation type="submission" date="2021-12" db="EMBL/GenBank/DDBJ databases">
        <title>Bradyrhizobium xenonodulans sp. nov.</title>
        <authorList>
            <person name="Claassens R."/>
            <person name="Venter S.N."/>
            <person name="Beukes C.W."/>
            <person name="Stepkowski T."/>
            <person name="Steenkamp E.T."/>
        </authorList>
    </citation>
    <scope>NUCLEOTIDE SEQUENCE</scope>
    <source>
        <strain evidence="1">14AB</strain>
    </source>
</reference>
<protein>
    <recommendedName>
        <fullName evidence="3">Metallo-beta-lactamase domain-containing protein</fullName>
    </recommendedName>
</protein>
<dbReference type="Proteomes" id="UP001179614">
    <property type="component" value="Chromosome"/>
</dbReference>
<accession>A0ABY7MKJ4</accession>
<dbReference type="SUPFAM" id="SSF56281">
    <property type="entry name" value="Metallo-hydrolase/oxidoreductase"/>
    <property type="match status" value="1"/>
</dbReference>
<organism evidence="1 2">
    <name type="scientific">Bradyrhizobium xenonodulans</name>
    <dbReference type="NCBI Taxonomy" id="2736875"/>
    <lineage>
        <taxon>Bacteria</taxon>
        <taxon>Pseudomonadati</taxon>
        <taxon>Pseudomonadota</taxon>
        <taxon>Alphaproteobacteria</taxon>
        <taxon>Hyphomicrobiales</taxon>
        <taxon>Nitrobacteraceae</taxon>
        <taxon>Bradyrhizobium</taxon>
    </lineage>
</organism>